<feature type="region of interest" description="Disordered" evidence="1">
    <location>
        <begin position="835"/>
        <end position="924"/>
    </location>
</feature>
<feature type="compositionally biased region" description="Pro residues" evidence="1">
    <location>
        <begin position="710"/>
        <end position="728"/>
    </location>
</feature>
<accession>A0A8H5HY33</accession>
<proteinExistence type="predicted"/>
<dbReference type="EMBL" id="JAACJN010000010">
    <property type="protein sequence ID" value="KAF5391275.1"/>
    <property type="molecule type" value="Genomic_DNA"/>
</dbReference>
<feature type="compositionally biased region" description="Polar residues" evidence="1">
    <location>
        <begin position="340"/>
        <end position="356"/>
    </location>
</feature>
<feature type="compositionally biased region" description="Polar residues" evidence="1">
    <location>
        <begin position="915"/>
        <end position="924"/>
    </location>
</feature>
<feature type="compositionally biased region" description="Low complexity" evidence="1">
    <location>
        <begin position="767"/>
        <end position="778"/>
    </location>
</feature>
<feature type="compositionally biased region" description="Polar residues" evidence="1">
    <location>
        <begin position="1205"/>
        <end position="1214"/>
    </location>
</feature>
<evidence type="ECO:0000313" key="3">
    <source>
        <dbReference type="Proteomes" id="UP000518752"/>
    </source>
</evidence>
<protein>
    <submittedName>
        <fullName evidence="2">Uncharacterized protein</fullName>
    </submittedName>
</protein>
<feature type="region of interest" description="Disordered" evidence="1">
    <location>
        <begin position="1409"/>
        <end position="1434"/>
    </location>
</feature>
<feature type="compositionally biased region" description="Polar residues" evidence="1">
    <location>
        <begin position="566"/>
        <end position="575"/>
    </location>
</feature>
<feature type="compositionally biased region" description="Basic and acidic residues" evidence="1">
    <location>
        <begin position="315"/>
        <end position="324"/>
    </location>
</feature>
<feature type="compositionally biased region" description="Low complexity" evidence="1">
    <location>
        <begin position="415"/>
        <end position="429"/>
    </location>
</feature>
<feature type="compositionally biased region" description="Polar residues" evidence="1">
    <location>
        <begin position="430"/>
        <end position="442"/>
    </location>
</feature>
<feature type="compositionally biased region" description="Polar residues" evidence="1">
    <location>
        <begin position="1149"/>
        <end position="1166"/>
    </location>
</feature>
<feature type="region of interest" description="Disordered" evidence="1">
    <location>
        <begin position="109"/>
        <end position="144"/>
    </location>
</feature>
<evidence type="ECO:0000256" key="1">
    <source>
        <dbReference type="SAM" id="MobiDB-lite"/>
    </source>
</evidence>
<dbReference type="OrthoDB" id="3259825at2759"/>
<feature type="region of interest" description="Disordered" evidence="1">
    <location>
        <begin position="1254"/>
        <end position="1322"/>
    </location>
</feature>
<feature type="compositionally biased region" description="Basic and acidic residues" evidence="1">
    <location>
        <begin position="1167"/>
        <end position="1176"/>
    </location>
</feature>
<keyword evidence="3" id="KW-1185">Reference proteome</keyword>
<evidence type="ECO:0000313" key="2">
    <source>
        <dbReference type="EMBL" id="KAF5391275.1"/>
    </source>
</evidence>
<dbReference type="Proteomes" id="UP000518752">
    <property type="component" value="Unassembled WGS sequence"/>
</dbReference>
<sequence length="1502" mass="162610">MNRLRKQSDAKSGKKTQSPLLSPIQTSSSPTKHDLPELPSAEEFRTSLILPDLTRRFSLLRNSSGEPFPVDLLRSRLAEQRARGVGNLISEDEEDMILDSLGLRSKLSAHSDTSESSMRQSVRSSSSLSHSPSTGRSAKRYSNNLFGSGRLRDYTYTRSVTSQSKHNSRVTSATPSSASSASALVISHEIKSVAPESDATAIRSAPLILSIPYGEQLPTENSLPKSLSPAAFKRASLALEEVIRELEEDAEDDEVVMPRLAPITRSNGEAIHVYEAGMAISSDHQIRTATEEKRMSPIPSHILPGYIPGMPRPMTPRDDRENDGLRSLSITPRAGAVTGSRLSNDNVPTSQSTSEHNIYGRPSSRPMSPPFLQRSPVDPAQRGLEMTDFDSHPSVVPGRKRPASPLSGPSYQPLTAATAASTSRPSTPSNVTWTIPTSTSSPHKGHNRDGSWFSDGEGSIDPHGGYSASTNDHSKSSSRSLRSPALPDSPILERNHVSATYFGTYTGGTFDNRPPSAVSGMDLNSPPSSRVVRSPTPTQSPSRSPTSPYFSNVDLSPKQTSRRSSRQNGPSSSIPFSISHYNPVLFSPIANSSRSSLESTGSSYHTWEAENKFYFIDADSQQPAWHDLSFSSASTTPGGSPDTEFNPEDIIGSYAGLIKSDFSAIQEKLVNAVVSKNSGVSEPRERVNSLRRRRPSTSQSNYSLNYRIATPPPQQSPPQLSPPSPDHSPPLSTDQISKASALLNSVVDSINQNKSSQEISPPPPINTVDVDSSSTEVSPATRRNRDLAEMLFGLGEREDDAPSADASMGFSPNDNQAQFKLSKDASPLSADALVPLKTPTSSHSSPPPLTLHSPLRSPSTPHIPQSPESHAELTREVQRKTEAAMLALRKRPSNPNLSKEGLVSPTSSRKKIHPNQISTPTLVSASTSVDTISLRTPHHSSNSSGAPSKIGSRFRKLRGTLRKGNLPVEEIKITPYPLDMRSDLSESGSQHQFARYDSAKLHPIEAVSATEIGRFHVPAVPVSSPPASAGPGLKGFMARFRGKGRSSETVEYKSQQPRSAPHYMTSSQTTPYLSTSHPAEDMTSPSPYPSQSSSSNPVTPQPPSSYTGKSDVSPHENQALQQLFSAANDLGLDQGKLNELLVRSGSISSKSTDWTLPTRNNSSAAKSRQESHDDRQAQNATPQSDWSAYDEPSHRTGTMPLPVSRKSSLKQNENVGVRRPRQHRGPDDTNTIIRRTIIYPEDRGISVADFSPLARKGSSRRRRASALSAASSNRSVYERVPTPPPPRSPTARRFSTDESPPVPQLPQAWANRLDKGPLGVPVKNGQGYDSVYDVYDDKGSHSAPVEAGSSSQEPGPAVEVIELANGETIWSIVNGLRDDDTDSLYAGRSSFQSDFENEEGVQVFVKDHTRSGSKGSNASILSRKKLTQPKNRPETKVFYTSSAQIGRLIETLSNSMDAGAFKFAQGQSDYTMSSSSSMTGQTGSDYFTMEERLEHMLGAMNA</sequence>
<comment type="caution">
    <text evidence="2">The sequence shown here is derived from an EMBL/GenBank/DDBJ whole genome shotgun (WGS) entry which is preliminary data.</text>
</comment>
<feature type="compositionally biased region" description="Low complexity" evidence="1">
    <location>
        <begin position="477"/>
        <end position="490"/>
    </location>
</feature>
<reference evidence="2 3" key="1">
    <citation type="journal article" date="2020" name="ISME J.">
        <title>Uncovering the hidden diversity of litter-decomposition mechanisms in mushroom-forming fungi.</title>
        <authorList>
            <person name="Floudas D."/>
            <person name="Bentzer J."/>
            <person name="Ahren D."/>
            <person name="Johansson T."/>
            <person name="Persson P."/>
            <person name="Tunlid A."/>
        </authorList>
    </citation>
    <scope>NUCLEOTIDE SEQUENCE [LARGE SCALE GENOMIC DNA]</scope>
    <source>
        <strain evidence="2 3">CBS 406.79</strain>
    </source>
</reference>
<feature type="compositionally biased region" description="Polar residues" evidence="1">
    <location>
        <begin position="1177"/>
        <end position="1186"/>
    </location>
</feature>
<feature type="region of interest" description="Disordered" evidence="1">
    <location>
        <begin position="1044"/>
        <end position="1114"/>
    </location>
</feature>
<feature type="compositionally biased region" description="Low complexity" evidence="1">
    <location>
        <begin position="838"/>
        <end position="862"/>
    </location>
</feature>
<organism evidence="2 3">
    <name type="scientific">Collybiopsis confluens</name>
    <dbReference type="NCBI Taxonomy" id="2823264"/>
    <lineage>
        <taxon>Eukaryota</taxon>
        <taxon>Fungi</taxon>
        <taxon>Dikarya</taxon>
        <taxon>Basidiomycota</taxon>
        <taxon>Agaricomycotina</taxon>
        <taxon>Agaricomycetes</taxon>
        <taxon>Agaricomycetidae</taxon>
        <taxon>Agaricales</taxon>
        <taxon>Marasmiineae</taxon>
        <taxon>Omphalotaceae</taxon>
        <taxon>Collybiopsis</taxon>
    </lineage>
</organism>
<gene>
    <name evidence="2" type="ORF">D9757_001961</name>
</gene>
<feature type="region of interest" description="Disordered" evidence="1">
    <location>
        <begin position="290"/>
        <end position="492"/>
    </location>
</feature>
<feature type="compositionally biased region" description="Polar residues" evidence="1">
    <location>
        <begin position="1052"/>
        <end position="1077"/>
    </location>
</feature>
<feature type="compositionally biased region" description="Polar residues" evidence="1">
    <location>
        <begin position="15"/>
        <end position="30"/>
    </location>
</feature>
<feature type="region of interest" description="Disordered" evidence="1">
    <location>
        <begin position="798"/>
        <end position="817"/>
    </location>
</feature>
<feature type="compositionally biased region" description="Low complexity" evidence="1">
    <location>
        <begin position="114"/>
        <end position="136"/>
    </location>
</feature>
<feature type="region of interest" description="Disordered" evidence="1">
    <location>
        <begin position="506"/>
        <end position="575"/>
    </location>
</feature>
<name>A0A8H5HY33_9AGAR</name>
<feature type="region of interest" description="Disordered" evidence="1">
    <location>
        <begin position="159"/>
        <end position="178"/>
    </location>
</feature>
<feature type="region of interest" description="Disordered" evidence="1">
    <location>
        <begin position="1"/>
        <end position="42"/>
    </location>
</feature>
<feature type="region of interest" description="Disordered" evidence="1">
    <location>
        <begin position="1149"/>
        <end position="1230"/>
    </location>
</feature>
<feature type="region of interest" description="Disordered" evidence="1">
    <location>
        <begin position="752"/>
        <end position="784"/>
    </location>
</feature>
<feature type="compositionally biased region" description="Low complexity" evidence="1">
    <location>
        <begin position="525"/>
        <end position="548"/>
    </location>
</feature>
<feature type="compositionally biased region" description="Basic and acidic residues" evidence="1">
    <location>
        <begin position="869"/>
        <end position="882"/>
    </location>
</feature>
<feature type="region of interest" description="Disordered" evidence="1">
    <location>
        <begin position="677"/>
        <end position="734"/>
    </location>
</feature>
<feature type="compositionally biased region" description="Low complexity" evidence="1">
    <location>
        <begin position="1089"/>
        <end position="1098"/>
    </location>
</feature>
<feature type="compositionally biased region" description="Polar residues" evidence="1">
    <location>
        <begin position="549"/>
        <end position="559"/>
    </location>
</feature>
<feature type="compositionally biased region" description="Low complexity" evidence="1">
    <location>
        <begin position="1265"/>
        <end position="1275"/>
    </location>
</feature>
<feature type="compositionally biased region" description="Basic and acidic residues" evidence="1">
    <location>
        <begin position="1"/>
        <end position="12"/>
    </location>
</feature>